<gene>
    <name evidence="1" type="ORF">OPT61_g5935</name>
</gene>
<organism evidence="1 2">
    <name type="scientific">Boeremia exigua</name>
    <dbReference type="NCBI Taxonomy" id="749465"/>
    <lineage>
        <taxon>Eukaryota</taxon>
        <taxon>Fungi</taxon>
        <taxon>Dikarya</taxon>
        <taxon>Ascomycota</taxon>
        <taxon>Pezizomycotina</taxon>
        <taxon>Dothideomycetes</taxon>
        <taxon>Pleosporomycetidae</taxon>
        <taxon>Pleosporales</taxon>
        <taxon>Pleosporineae</taxon>
        <taxon>Didymellaceae</taxon>
        <taxon>Boeremia</taxon>
    </lineage>
</organism>
<name>A0ACC2I8G1_9PLEO</name>
<dbReference type="Proteomes" id="UP001153331">
    <property type="component" value="Unassembled WGS sequence"/>
</dbReference>
<dbReference type="EMBL" id="JAPHNI010000402">
    <property type="protein sequence ID" value="KAJ8111476.1"/>
    <property type="molecule type" value="Genomic_DNA"/>
</dbReference>
<evidence type="ECO:0000313" key="1">
    <source>
        <dbReference type="EMBL" id="KAJ8111476.1"/>
    </source>
</evidence>
<sequence length="213" mass="24182">MVRPYKWKTPSRNARSSMSQGSANVKKEETAAPFTGTRAGGAPEQICIRIMSHDPRRLLPPSQCTRAHVHSESFVVYFHYARLVTEYVLRGCEEEEKRVNRYRKSAHVVLFAMIRTTPMSKSSDSKQGRRDVFSVYRRLPPVYAGASETTVENPVAARPRTSATRSLEIANLMRLFSNIKENREGKPFIVVNNPIVVGSFYASRDHKGYTDEL</sequence>
<evidence type="ECO:0000313" key="2">
    <source>
        <dbReference type="Proteomes" id="UP001153331"/>
    </source>
</evidence>
<accession>A0ACC2I8G1</accession>
<protein>
    <submittedName>
        <fullName evidence="1">Uncharacterized protein</fullName>
    </submittedName>
</protein>
<proteinExistence type="predicted"/>
<comment type="caution">
    <text evidence="1">The sequence shown here is derived from an EMBL/GenBank/DDBJ whole genome shotgun (WGS) entry which is preliminary data.</text>
</comment>
<reference evidence="1" key="1">
    <citation type="submission" date="2022-11" db="EMBL/GenBank/DDBJ databases">
        <title>Genome Sequence of Boeremia exigua.</title>
        <authorList>
            <person name="Buettner E."/>
        </authorList>
    </citation>
    <scope>NUCLEOTIDE SEQUENCE</scope>
    <source>
        <strain evidence="1">CU02</strain>
    </source>
</reference>
<keyword evidence="2" id="KW-1185">Reference proteome</keyword>